<evidence type="ECO:0000256" key="12">
    <source>
        <dbReference type="ARBA" id="ARBA00053449"/>
    </source>
</evidence>
<dbReference type="PROSITE" id="PS00793">
    <property type="entry name" value="DHPS_2"/>
    <property type="match status" value="1"/>
</dbReference>
<evidence type="ECO:0000256" key="4">
    <source>
        <dbReference type="ARBA" id="ARBA00009503"/>
    </source>
</evidence>
<dbReference type="Gene3D" id="3.20.20.20">
    <property type="entry name" value="Dihydropteroate synthase-like"/>
    <property type="match status" value="1"/>
</dbReference>
<dbReference type="InterPro" id="IPR011005">
    <property type="entry name" value="Dihydropteroate_synth-like_sf"/>
</dbReference>
<comment type="pathway">
    <text evidence="3 13">Cofactor biosynthesis; tetrahydrofolate biosynthesis; 7,8-dihydrofolate from 2-amino-4-hydroxy-6-hydroxymethyl-7,8-dihydropteridine diphosphate and 4-aminobenzoate: step 1/2.</text>
</comment>
<reference evidence="15 16" key="1">
    <citation type="journal article" date="2004" name="Extremophiles">
        <title>Halobacillus locisalis sp. nov., a halophilic bacterium isolated from a marine solar saltern of the Yellow Sea in Korea.</title>
        <authorList>
            <person name="Yoon J.H."/>
            <person name="Kang K.H."/>
            <person name="Oh T.K."/>
            <person name="Park Y.H."/>
        </authorList>
    </citation>
    <scope>NUCLEOTIDE SEQUENCE [LARGE SCALE GENOMIC DNA]</scope>
    <source>
        <strain evidence="15 16">KCTC 3788</strain>
    </source>
</reference>
<evidence type="ECO:0000256" key="11">
    <source>
        <dbReference type="ARBA" id="ARBA00030193"/>
    </source>
</evidence>
<evidence type="ECO:0000256" key="10">
    <source>
        <dbReference type="ARBA" id="ARBA00022909"/>
    </source>
</evidence>
<keyword evidence="10 13" id="KW-0289">Folate biosynthesis</keyword>
<evidence type="ECO:0000256" key="6">
    <source>
        <dbReference type="ARBA" id="ARBA00016919"/>
    </source>
</evidence>
<organism evidence="15 16">
    <name type="scientific">Halobacillus locisalis</name>
    <dbReference type="NCBI Taxonomy" id="220753"/>
    <lineage>
        <taxon>Bacteria</taxon>
        <taxon>Bacillati</taxon>
        <taxon>Bacillota</taxon>
        <taxon>Bacilli</taxon>
        <taxon>Bacillales</taxon>
        <taxon>Bacillaceae</taxon>
        <taxon>Halobacillus</taxon>
    </lineage>
</organism>
<dbReference type="AlphaFoldDB" id="A0A838D0Y6"/>
<evidence type="ECO:0000256" key="3">
    <source>
        <dbReference type="ARBA" id="ARBA00004763"/>
    </source>
</evidence>
<evidence type="ECO:0000256" key="13">
    <source>
        <dbReference type="RuleBase" id="RU361205"/>
    </source>
</evidence>
<dbReference type="EC" id="2.5.1.15" evidence="5 13"/>
<keyword evidence="8 13" id="KW-0479">Metal-binding</keyword>
<evidence type="ECO:0000256" key="5">
    <source>
        <dbReference type="ARBA" id="ARBA00012458"/>
    </source>
</evidence>
<evidence type="ECO:0000256" key="7">
    <source>
        <dbReference type="ARBA" id="ARBA00022679"/>
    </source>
</evidence>
<evidence type="ECO:0000259" key="14">
    <source>
        <dbReference type="PROSITE" id="PS50972"/>
    </source>
</evidence>
<dbReference type="PROSITE" id="PS00792">
    <property type="entry name" value="DHPS_1"/>
    <property type="match status" value="1"/>
</dbReference>
<comment type="caution">
    <text evidence="15">The sequence shown here is derived from an EMBL/GenBank/DDBJ whole genome shotgun (WGS) entry which is preliminary data.</text>
</comment>
<proteinExistence type="inferred from homology"/>
<comment type="function">
    <text evidence="12 13">Catalyzes the condensation of para-aminobenzoate (pABA) with 6-hydroxymethyl-7,8-dihydropterin diphosphate (DHPt-PP) to form 7,8-dihydropteroate (H2Pte), the immediate precursor of folate derivatives.</text>
</comment>
<comment type="catalytic activity">
    <reaction evidence="1">
        <text>(7,8-dihydropterin-6-yl)methyl diphosphate + 4-aminobenzoate = 7,8-dihydropteroate + diphosphate</text>
        <dbReference type="Rhea" id="RHEA:19949"/>
        <dbReference type="ChEBI" id="CHEBI:17836"/>
        <dbReference type="ChEBI" id="CHEBI:17839"/>
        <dbReference type="ChEBI" id="CHEBI:33019"/>
        <dbReference type="ChEBI" id="CHEBI:72950"/>
        <dbReference type="EC" id="2.5.1.15"/>
    </reaction>
</comment>
<evidence type="ECO:0000313" key="16">
    <source>
        <dbReference type="Proteomes" id="UP000571017"/>
    </source>
</evidence>
<accession>A0A838D0Y6</accession>
<evidence type="ECO:0000256" key="9">
    <source>
        <dbReference type="ARBA" id="ARBA00022842"/>
    </source>
</evidence>
<sequence>MGHLLKTEEKTYDLSKQTLVMGILNVTPDSFSDGGLYNNVDAAVNQAIQMERDGAHIIDIGGESTRPGHDPISEREEIDRVIPIIKAVKKAVDIPISIDTFKAEVASQATAAGASIINDIWGAKAEPAIAKVAARCGVPMILMQNRPKKDYSSLIEDMKADLRESILIAEQSGVKNENIILDPGIGFAKTAEDNLFVMRNLSEFHELGYPLLLGSSRKSFIGKVLDLPKDDRIEGTGATVCYAISQGVQIVRVHDVKPMVRMTKMMDAMLGKGETNNG</sequence>
<feature type="domain" description="Pterin-binding" evidence="14">
    <location>
        <begin position="18"/>
        <end position="264"/>
    </location>
</feature>
<keyword evidence="9 13" id="KW-0460">Magnesium</keyword>
<evidence type="ECO:0000256" key="8">
    <source>
        <dbReference type="ARBA" id="ARBA00022723"/>
    </source>
</evidence>
<dbReference type="EMBL" id="JACEFG010000007">
    <property type="protein sequence ID" value="MBA2177016.1"/>
    <property type="molecule type" value="Genomic_DNA"/>
</dbReference>
<gene>
    <name evidence="15" type="primary">folP</name>
    <name evidence="15" type="ORF">H0266_19240</name>
</gene>
<dbReference type="PANTHER" id="PTHR20941:SF1">
    <property type="entry name" value="FOLIC ACID SYNTHESIS PROTEIN FOL1"/>
    <property type="match status" value="1"/>
</dbReference>
<protein>
    <recommendedName>
        <fullName evidence="6 13">Dihydropteroate synthase</fullName>
        <shortName evidence="13">DHPS</shortName>
        <ecNumber evidence="5 13">2.5.1.15</ecNumber>
    </recommendedName>
    <alternativeName>
        <fullName evidence="11 13">Dihydropteroate pyrophosphorylase</fullName>
    </alternativeName>
</protein>
<dbReference type="NCBIfam" id="TIGR01496">
    <property type="entry name" value="DHPS"/>
    <property type="match status" value="1"/>
</dbReference>
<dbReference type="Pfam" id="PF00809">
    <property type="entry name" value="Pterin_bind"/>
    <property type="match status" value="1"/>
</dbReference>
<dbReference type="GO" id="GO:0046656">
    <property type="term" value="P:folic acid biosynthetic process"/>
    <property type="evidence" value="ECO:0007669"/>
    <property type="project" value="UniProtKB-KW"/>
</dbReference>
<keyword evidence="16" id="KW-1185">Reference proteome</keyword>
<evidence type="ECO:0000313" key="15">
    <source>
        <dbReference type="EMBL" id="MBA2177016.1"/>
    </source>
</evidence>
<dbReference type="GO" id="GO:0046872">
    <property type="term" value="F:metal ion binding"/>
    <property type="evidence" value="ECO:0007669"/>
    <property type="project" value="UniProtKB-KW"/>
</dbReference>
<comment type="similarity">
    <text evidence="4 13">Belongs to the DHPS family.</text>
</comment>
<dbReference type="PANTHER" id="PTHR20941">
    <property type="entry name" value="FOLATE SYNTHESIS PROTEINS"/>
    <property type="match status" value="1"/>
</dbReference>
<dbReference type="InterPro" id="IPR000489">
    <property type="entry name" value="Pterin-binding_dom"/>
</dbReference>
<comment type="cofactor">
    <cofactor evidence="2 13">
        <name>Mg(2+)</name>
        <dbReference type="ChEBI" id="CHEBI:18420"/>
    </cofactor>
</comment>
<dbReference type="Proteomes" id="UP000571017">
    <property type="component" value="Unassembled WGS sequence"/>
</dbReference>
<name>A0A838D0Y6_9BACI</name>
<dbReference type="GO" id="GO:0005829">
    <property type="term" value="C:cytosol"/>
    <property type="evidence" value="ECO:0007669"/>
    <property type="project" value="TreeGrafter"/>
</dbReference>
<dbReference type="FunFam" id="3.20.20.20:FF:000006">
    <property type="entry name" value="Dihydropteroate synthase"/>
    <property type="match status" value="1"/>
</dbReference>
<keyword evidence="7 13" id="KW-0808">Transferase</keyword>
<dbReference type="InterPro" id="IPR006390">
    <property type="entry name" value="DHP_synth_dom"/>
</dbReference>
<dbReference type="CDD" id="cd00739">
    <property type="entry name" value="DHPS"/>
    <property type="match status" value="1"/>
</dbReference>
<evidence type="ECO:0000256" key="1">
    <source>
        <dbReference type="ARBA" id="ARBA00000012"/>
    </source>
</evidence>
<dbReference type="InterPro" id="IPR045031">
    <property type="entry name" value="DHP_synth-like"/>
</dbReference>
<dbReference type="GO" id="GO:0046654">
    <property type="term" value="P:tetrahydrofolate biosynthetic process"/>
    <property type="evidence" value="ECO:0007669"/>
    <property type="project" value="UniProtKB-UniPathway"/>
</dbReference>
<dbReference type="PROSITE" id="PS50972">
    <property type="entry name" value="PTERIN_BINDING"/>
    <property type="match status" value="1"/>
</dbReference>
<dbReference type="SUPFAM" id="SSF51717">
    <property type="entry name" value="Dihydropteroate synthetase-like"/>
    <property type="match status" value="1"/>
</dbReference>
<dbReference type="GO" id="GO:0004156">
    <property type="term" value="F:dihydropteroate synthase activity"/>
    <property type="evidence" value="ECO:0007669"/>
    <property type="project" value="UniProtKB-EC"/>
</dbReference>
<evidence type="ECO:0000256" key="2">
    <source>
        <dbReference type="ARBA" id="ARBA00001946"/>
    </source>
</evidence>
<dbReference type="UniPathway" id="UPA00077">
    <property type="reaction ID" value="UER00156"/>
</dbReference>